<dbReference type="PROSITE" id="PS01124">
    <property type="entry name" value="HTH_ARAC_FAMILY_2"/>
    <property type="match status" value="1"/>
</dbReference>
<keyword evidence="9" id="KW-1185">Reference proteome</keyword>
<dbReference type="SUPFAM" id="SSF46689">
    <property type="entry name" value="Homeodomain-like"/>
    <property type="match status" value="2"/>
</dbReference>
<evidence type="ECO:0000256" key="1">
    <source>
        <dbReference type="ARBA" id="ARBA00023015"/>
    </source>
</evidence>
<evidence type="ECO:0000256" key="4">
    <source>
        <dbReference type="PROSITE-ProRule" id="PRU00169"/>
    </source>
</evidence>
<keyword evidence="1" id="KW-0805">Transcription regulation</keyword>
<evidence type="ECO:0008006" key="10">
    <source>
        <dbReference type="Google" id="ProtNLM"/>
    </source>
</evidence>
<protein>
    <recommendedName>
        <fullName evidence="10">DNA-binding response regulator</fullName>
    </recommendedName>
</protein>
<dbReference type="SUPFAM" id="SSF52172">
    <property type="entry name" value="CheY-like"/>
    <property type="match status" value="1"/>
</dbReference>
<dbReference type="AlphaFoldDB" id="A0A1B2DU58"/>
<dbReference type="PANTHER" id="PTHR43280">
    <property type="entry name" value="ARAC-FAMILY TRANSCRIPTIONAL REGULATOR"/>
    <property type="match status" value="1"/>
</dbReference>
<dbReference type="RefSeq" id="WP_077566091.1">
    <property type="nucleotide sequence ID" value="NZ_CP016809.1"/>
</dbReference>
<dbReference type="InterPro" id="IPR001789">
    <property type="entry name" value="Sig_transdc_resp-reg_receiver"/>
</dbReference>
<accession>A0A1B2DU58</accession>
<name>A0A1B2DU58_9BACL</name>
<proteinExistence type="predicted"/>
<dbReference type="SMART" id="SM00342">
    <property type="entry name" value="HTH_ARAC"/>
    <property type="match status" value="1"/>
</dbReference>
<evidence type="ECO:0000259" key="5">
    <source>
        <dbReference type="PROSITE" id="PS01124"/>
    </source>
</evidence>
<evidence type="ECO:0000313" key="7">
    <source>
        <dbReference type="EMBL" id="ANY71253.1"/>
    </source>
</evidence>
<dbReference type="Gene3D" id="3.40.50.2300">
    <property type="match status" value="1"/>
</dbReference>
<dbReference type="Gene3D" id="1.10.10.60">
    <property type="entry name" value="Homeodomain-like"/>
    <property type="match status" value="2"/>
</dbReference>
<feature type="modified residue" description="4-aspartylphosphate" evidence="4">
    <location>
        <position position="58"/>
    </location>
</feature>
<evidence type="ECO:0000259" key="6">
    <source>
        <dbReference type="PROSITE" id="PS50110"/>
    </source>
</evidence>
<dbReference type="CDD" id="cd17536">
    <property type="entry name" value="REC_YesN-like"/>
    <property type="match status" value="1"/>
</dbReference>
<feature type="domain" description="HTH araC/xylS-type" evidence="5">
    <location>
        <begin position="416"/>
        <end position="514"/>
    </location>
</feature>
<dbReference type="Pfam" id="PF00072">
    <property type="entry name" value="Response_reg"/>
    <property type="match status" value="1"/>
</dbReference>
<evidence type="ECO:0000256" key="2">
    <source>
        <dbReference type="ARBA" id="ARBA00023125"/>
    </source>
</evidence>
<reference evidence="8 9" key="2">
    <citation type="submission" date="2016-12" db="EMBL/GenBank/DDBJ databases">
        <title>Genome sequencing and description of Paenibacillus sp. nov. from high altitude lake in the Indian Trans- Himalayas.</title>
        <authorList>
            <person name="Kiran S."/>
            <person name="Swarnkar M.K."/>
            <person name="Rana A."/>
            <person name="Tewari R."/>
            <person name="Gulati A."/>
        </authorList>
    </citation>
    <scope>NUCLEOTIDE SEQUENCE [LARGE SCALE GENOMIC DNA]</scope>
    <source>
        <strain evidence="8 9">IHBB 9951</strain>
    </source>
</reference>
<keyword evidence="4" id="KW-0597">Phosphoprotein</keyword>
<evidence type="ECO:0000256" key="3">
    <source>
        <dbReference type="ARBA" id="ARBA00023163"/>
    </source>
</evidence>
<evidence type="ECO:0000313" key="9">
    <source>
        <dbReference type="Proteomes" id="UP000189059"/>
    </source>
</evidence>
<dbReference type="InterPro" id="IPR018062">
    <property type="entry name" value="HTH_AraC-typ_CS"/>
</dbReference>
<dbReference type="Pfam" id="PF12833">
    <property type="entry name" value="HTH_18"/>
    <property type="match status" value="1"/>
</dbReference>
<keyword evidence="2" id="KW-0238">DNA-binding</keyword>
<dbReference type="KEGG" id="pib:BBD41_00870"/>
<keyword evidence="3" id="KW-0804">Transcription</keyword>
<dbReference type="SMART" id="SM00448">
    <property type="entry name" value="REC"/>
    <property type="match status" value="1"/>
</dbReference>
<feature type="domain" description="Response regulatory" evidence="6">
    <location>
        <begin position="7"/>
        <end position="123"/>
    </location>
</feature>
<dbReference type="PROSITE" id="PS50110">
    <property type="entry name" value="RESPONSE_REGULATORY"/>
    <property type="match status" value="1"/>
</dbReference>
<dbReference type="PANTHER" id="PTHR43280:SF10">
    <property type="entry name" value="REGULATORY PROTEIN POCR"/>
    <property type="match status" value="1"/>
</dbReference>
<reference evidence="7" key="1">
    <citation type="submission" date="2016-08" db="EMBL/GenBank/DDBJ databases">
        <title>Complete Genome Seqeunce of Paenibacillus sp. nov. IHBB 9852 from high altitute lake of Indian trans-Himalayas.</title>
        <authorList>
            <person name="Kiran S."/>
            <person name="Swarnkar M.K."/>
            <person name="Rana A."/>
            <person name="Tewari R."/>
            <person name="Gulati A."/>
        </authorList>
    </citation>
    <scope>NUCLEOTIDE SEQUENCE [LARGE SCALE GENOMIC DNA]</scope>
    <source>
        <strain evidence="7">IHBB 9852</strain>
    </source>
</reference>
<dbReference type="InterPro" id="IPR009057">
    <property type="entry name" value="Homeodomain-like_sf"/>
</dbReference>
<dbReference type="PROSITE" id="PS00041">
    <property type="entry name" value="HTH_ARAC_FAMILY_1"/>
    <property type="match status" value="1"/>
</dbReference>
<dbReference type="InterPro" id="IPR018060">
    <property type="entry name" value="HTH_AraC"/>
</dbReference>
<dbReference type="GO" id="GO:0000160">
    <property type="term" value="P:phosphorelay signal transduction system"/>
    <property type="evidence" value="ECO:0007669"/>
    <property type="project" value="InterPro"/>
</dbReference>
<dbReference type="Proteomes" id="UP000189059">
    <property type="component" value="Unassembled WGS sequence"/>
</dbReference>
<dbReference type="EMBL" id="MRVI01000001">
    <property type="protein sequence ID" value="OOC61383.1"/>
    <property type="molecule type" value="Genomic_DNA"/>
</dbReference>
<evidence type="ECO:0000313" key="8">
    <source>
        <dbReference type="EMBL" id="OOC61383.1"/>
    </source>
</evidence>
<dbReference type="InterPro" id="IPR011006">
    <property type="entry name" value="CheY-like_superfamily"/>
</dbReference>
<dbReference type="GO" id="GO:0003700">
    <property type="term" value="F:DNA-binding transcription factor activity"/>
    <property type="evidence" value="ECO:0007669"/>
    <property type="project" value="InterPro"/>
</dbReference>
<organism evidence="7">
    <name type="scientific">Paenibacillus ihbetae</name>
    <dbReference type="NCBI Taxonomy" id="1870820"/>
    <lineage>
        <taxon>Bacteria</taxon>
        <taxon>Bacillati</taxon>
        <taxon>Bacillota</taxon>
        <taxon>Bacilli</taxon>
        <taxon>Bacillales</taxon>
        <taxon>Paenibacillaceae</taxon>
        <taxon>Paenibacillus</taxon>
    </lineage>
</organism>
<dbReference type="GO" id="GO:0043565">
    <property type="term" value="F:sequence-specific DNA binding"/>
    <property type="evidence" value="ECO:0007669"/>
    <property type="project" value="InterPro"/>
</dbReference>
<sequence length="515" mass="59945">MAEESIRVLVVDDELPLREELRSFDWHTHGFELAGEASNGAEALAFCRRHRPDVIITDITMPVMDGLQLIRILRTELPHTQIILLTCHSEFEFAKEAIAIGAIDYLLKVTMEAAELISALNRAKAAALRERSHRRNEREELRLRLSCELLHFTQGEPGYGDKKFGTFLKEALQCSLPFRLISLHAETTPQIRFILKREVEQRLERLEGEHSFTWLPVKEGVYLLFIPHAERMNPKELGIWLEKVLRELKHDTMGQLSFLCGEADLYAVVGPLIHRTDDFTVSCRFASSRHPLRFYLPESDVLLGESEIVPTSAETAAAEMAARLHIIKDDPGKLTEWIRKDFRTWAEDGRFHPDLLKGWVNEWRREWLREERNWIDYSRRTRTVAERRTLDELIAVLIHEVETSRNNQRRIRTEVEEAMRYMNDHLASPITLAVVAEQVGLSPHHLCRIFPEETGISFHDYLKHQRMEQAAHLLRHTSLRVYEVAHRVGISSYRYFTAMFRDYAGVSPREFKKNA</sequence>
<gene>
    <name evidence="8" type="ORF">BBD40_05480</name>
    <name evidence="7" type="ORF">BBD41_00870</name>
</gene>
<dbReference type="EMBL" id="CP016809">
    <property type="protein sequence ID" value="ANY71253.1"/>
    <property type="molecule type" value="Genomic_DNA"/>
</dbReference>